<feature type="non-terminal residue" evidence="2">
    <location>
        <position position="285"/>
    </location>
</feature>
<proteinExistence type="predicted"/>
<protein>
    <submittedName>
        <fullName evidence="2">Uncharacterized protein</fullName>
    </submittedName>
</protein>
<evidence type="ECO:0000256" key="1">
    <source>
        <dbReference type="SAM" id="Phobius"/>
    </source>
</evidence>
<gene>
    <name evidence="2" type="ORF">MNBD_BACTEROID06-1305</name>
</gene>
<feature type="transmembrane region" description="Helical" evidence="1">
    <location>
        <begin position="154"/>
        <end position="175"/>
    </location>
</feature>
<evidence type="ECO:0000313" key="2">
    <source>
        <dbReference type="EMBL" id="VAW28478.1"/>
    </source>
</evidence>
<accession>A0A3B0UD85</accession>
<name>A0A3B0UD85_9ZZZZ</name>
<dbReference type="EMBL" id="UOES01000408">
    <property type="protein sequence ID" value="VAW28478.1"/>
    <property type="molecule type" value="Genomic_DNA"/>
</dbReference>
<keyword evidence="1" id="KW-0812">Transmembrane</keyword>
<keyword evidence="1" id="KW-1133">Transmembrane helix</keyword>
<sequence length="285" mass="32999">MSKKVYSLFIFFLVFSSGFAQNITSKGQFLKDSVQIGEPIEFALSIKYPKELELIFPDSLYNFFPFELTKKIYFPTKSDSVFSVDSAIYYLSTFEIDSIQYLKMPVYKVNEFDSLIIWTLQDSIILQHAVESIPDSVAMVTNTNYMEVPMAFNYPYASIALIILIVITVILWFVFGKTVTNKIQIYRLKKRNLKFIETFDNLVTNNFLNTEEILILWKNYLEKLNGEPFTKLTTTEIVSLLKYPNVETALMAIDKNIYGPKDDSLLSDAYQTIKDIAQNEYTNKV</sequence>
<organism evidence="2">
    <name type="scientific">hydrothermal vent metagenome</name>
    <dbReference type="NCBI Taxonomy" id="652676"/>
    <lineage>
        <taxon>unclassified sequences</taxon>
        <taxon>metagenomes</taxon>
        <taxon>ecological metagenomes</taxon>
    </lineage>
</organism>
<dbReference type="AlphaFoldDB" id="A0A3B0UD85"/>
<keyword evidence="1" id="KW-0472">Membrane</keyword>
<reference evidence="2" key="1">
    <citation type="submission" date="2018-06" db="EMBL/GenBank/DDBJ databases">
        <authorList>
            <person name="Zhirakovskaya E."/>
        </authorList>
    </citation>
    <scope>NUCLEOTIDE SEQUENCE</scope>
</reference>